<gene>
    <name evidence="1" type="ORF">DFR37_103448</name>
</gene>
<keyword evidence="2" id="KW-1185">Reference proteome</keyword>
<sequence length="198" mass="22183">MGVTPMIVCERLAGLLVHACFVLQPSGIMRRLLFASFSLLSMVMVSGSSVMAQSQTWPPLPSRLDFATPYGKLGIKSYEYVYESRLQIDDVEIRPPIEGLLNITYAFDLPDAEAALVSVSDGDLQCPFKYRWVVLHRKGYSVSPPIGACSEKIKVSVKGRRFFLETPNNQKADKIDTYIYDGKALTRRSRKFVQAPQP</sequence>
<reference evidence="1 2" key="1">
    <citation type="submission" date="2018-06" db="EMBL/GenBank/DDBJ databases">
        <title>Genomic Encyclopedia of Type Strains, Phase IV (KMG-IV): sequencing the most valuable type-strain genomes for metagenomic binning, comparative biology and taxonomic classification.</title>
        <authorList>
            <person name="Goeker M."/>
        </authorList>
    </citation>
    <scope>NUCLEOTIDE SEQUENCE [LARGE SCALE GENOMIC DNA]</scope>
    <source>
        <strain evidence="1 2">DSM 25520</strain>
    </source>
</reference>
<evidence type="ECO:0000313" key="2">
    <source>
        <dbReference type="Proteomes" id="UP000253628"/>
    </source>
</evidence>
<protein>
    <submittedName>
        <fullName evidence="1">Uncharacterized protein</fullName>
    </submittedName>
</protein>
<organism evidence="1 2">
    <name type="scientific">Eoetvoesiella caeni</name>
    <dbReference type="NCBI Taxonomy" id="645616"/>
    <lineage>
        <taxon>Bacteria</taxon>
        <taxon>Pseudomonadati</taxon>
        <taxon>Pseudomonadota</taxon>
        <taxon>Betaproteobacteria</taxon>
        <taxon>Burkholderiales</taxon>
        <taxon>Alcaligenaceae</taxon>
        <taxon>Eoetvoesiella</taxon>
    </lineage>
</organism>
<comment type="caution">
    <text evidence="1">The sequence shown here is derived from an EMBL/GenBank/DDBJ whole genome shotgun (WGS) entry which is preliminary data.</text>
</comment>
<dbReference type="Proteomes" id="UP000253628">
    <property type="component" value="Unassembled WGS sequence"/>
</dbReference>
<accession>A0A366HHT9</accession>
<proteinExistence type="predicted"/>
<evidence type="ECO:0000313" key="1">
    <source>
        <dbReference type="EMBL" id="RBP41102.1"/>
    </source>
</evidence>
<dbReference type="EMBL" id="QNRQ01000003">
    <property type="protein sequence ID" value="RBP41102.1"/>
    <property type="molecule type" value="Genomic_DNA"/>
</dbReference>
<name>A0A366HHT9_9BURK</name>
<dbReference type="AlphaFoldDB" id="A0A366HHT9"/>